<evidence type="ECO:0000313" key="1">
    <source>
        <dbReference type="EMBL" id="AWY39714.1"/>
    </source>
</evidence>
<organism evidence="1 2">
    <name type="scientific">Pseudomonas putida</name>
    <name type="common">Arthrobacter siderocapsulatus</name>
    <dbReference type="NCBI Taxonomy" id="303"/>
    <lineage>
        <taxon>Bacteria</taxon>
        <taxon>Pseudomonadati</taxon>
        <taxon>Pseudomonadota</taxon>
        <taxon>Gammaproteobacteria</taxon>
        <taxon>Pseudomonadales</taxon>
        <taxon>Pseudomonadaceae</taxon>
        <taxon>Pseudomonas</taxon>
    </lineage>
</organism>
<name>A0A2Z4RIA4_PSEPU</name>
<protein>
    <submittedName>
        <fullName evidence="1">Uncharacterized protein</fullName>
    </submittedName>
</protein>
<dbReference type="OrthoDB" id="7033561at2"/>
<evidence type="ECO:0000313" key="2">
    <source>
        <dbReference type="Proteomes" id="UP000250299"/>
    </source>
</evidence>
<dbReference type="Proteomes" id="UP000250299">
    <property type="component" value="Chromosome"/>
</dbReference>
<dbReference type="EMBL" id="CP029693">
    <property type="protein sequence ID" value="AWY39714.1"/>
    <property type="molecule type" value="Genomic_DNA"/>
</dbReference>
<proteinExistence type="predicted"/>
<gene>
    <name evidence="1" type="ORF">DKY63_07295</name>
</gene>
<reference evidence="1 2" key="1">
    <citation type="submission" date="2018-05" db="EMBL/GenBank/DDBJ databases">
        <title>Whole genome sequence of Pseudomonas putida JBC17.</title>
        <authorList>
            <person name="Lee Y.H."/>
            <person name="David K."/>
        </authorList>
    </citation>
    <scope>NUCLEOTIDE SEQUENCE [LARGE SCALE GENOMIC DNA]</scope>
    <source>
        <strain evidence="1 2">JBC17</strain>
    </source>
</reference>
<accession>A0A2Z4RIA4</accession>
<sequence>MTVRWIGKSLRAGARCLSLRFIKVRFSVGASLLAMVVNDNAGCLTPRGVLRFIASRLAPTKAPRDHLAHDLRAID</sequence>
<dbReference type="AlphaFoldDB" id="A0A2Z4RIA4"/>